<name>A0AAD8P4N9_TARER</name>
<organism evidence="2 3">
    <name type="scientific">Tagetes erecta</name>
    <name type="common">African marigold</name>
    <dbReference type="NCBI Taxonomy" id="13708"/>
    <lineage>
        <taxon>Eukaryota</taxon>
        <taxon>Viridiplantae</taxon>
        <taxon>Streptophyta</taxon>
        <taxon>Embryophyta</taxon>
        <taxon>Tracheophyta</taxon>
        <taxon>Spermatophyta</taxon>
        <taxon>Magnoliopsida</taxon>
        <taxon>eudicotyledons</taxon>
        <taxon>Gunneridae</taxon>
        <taxon>Pentapetalae</taxon>
        <taxon>asterids</taxon>
        <taxon>campanulids</taxon>
        <taxon>Asterales</taxon>
        <taxon>Asteraceae</taxon>
        <taxon>Asteroideae</taxon>
        <taxon>Heliantheae alliance</taxon>
        <taxon>Tageteae</taxon>
        <taxon>Tagetes</taxon>
    </lineage>
</organism>
<dbReference type="InterPro" id="IPR011051">
    <property type="entry name" value="RmlC_Cupin_sf"/>
</dbReference>
<comment type="caution">
    <text evidence="2">The sequence shown here is derived from an EMBL/GenBank/DDBJ whole genome shotgun (WGS) entry which is preliminary data.</text>
</comment>
<dbReference type="CDD" id="cd02227">
    <property type="entry name" value="cupin_TM1112-like"/>
    <property type="match status" value="1"/>
</dbReference>
<dbReference type="PANTHER" id="PTHR33271">
    <property type="entry name" value="OS04G0445200 PROTEIN"/>
    <property type="match status" value="1"/>
</dbReference>
<reference evidence="2" key="1">
    <citation type="journal article" date="2023" name="bioRxiv">
        <title>Improved chromosome-level genome assembly for marigold (Tagetes erecta).</title>
        <authorList>
            <person name="Jiang F."/>
            <person name="Yuan L."/>
            <person name="Wang S."/>
            <person name="Wang H."/>
            <person name="Xu D."/>
            <person name="Wang A."/>
            <person name="Fan W."/>
        </authorList>
    </citation>
    <scope>NUCLEOTIDE SEQUENCE</scope>
    <source>
        <strain evidence="2">WSJ</strain>
        <tissue evidence="2">Leaf</tissue>
    </source>
</reference>
<dbReference type="Gene3D" id="2.60.120.10">
    <property type="entry name" value="Jelly Rolls"/>
    <property type="match status" value="1"/>
</dbReference>
<keyword evidence="3" id="KW-1185">Reference proteome</keyword>
<sequence>MACISFNGTIQSHKLVSIPGYHNLKPVTKHSSLSLSSSSFSTTNLHYSRVYYKAQGIIKASSETMTTTIEKLGIKIVKNPPESQLTDLGVRSWPKWGCDPSKFPWTYSAKETCFLLKGKVKVYPEGSDEAVEFGAGDLVVFPKGMSCTWDVSETVDKHYKFE</sequence>
<dbReference type="Pfam" id="PF05899">
    <property type="entry name" value="Cupin_3"/>
    <property type="match status" value="1"/>
</dbReference>
<dbReference type="InterPro" id="IPR008579">
    <property type="entry name" value="UGlyAH_Cupin_dom"/>
</dbReference>
<gene>
    <name evidence="2" type="ORF">QVD17_10308</name>
</gene>
<evidence type="ECO:0000259" key="1">
    <source>
        <dbReference type="Pfam" id="PF05899"/>
    </source>
</evidence>
<feature type="domain" description="(S)-ureidoglycine aminohydrolase cupin" evidence="1">
    <location>
        <begin position="87"/>
        <end position="159"/>
    </location>
</feature>
<accession>A0AAD8P4N9</accession>
<evidence type="ECO:0000313" key="3">
    <source>
        <dbReference type="Proteomes" id="UP001229421"/>
    </source>
</evidence>
<dbReference type="Proteomes" id="UP001229421">
    <property type="component" value="Unassembled WGS sequence"/>
</dbReference>
<dbReference type="EMBL" id="JAUHHV010000002">
    <property type="protein sequence ID" value="KAK1433398.1"/>
    <property type="molecule type" value="Genomic_DNA"/>
</dbReference>
<dbReference type="InterPro" id="IPR014710">
    <property type="entry name" value="RmlC-like_jellyroll"/>
</dbReference>
<evidence type="ECO:0000313" key="2">
    <source>
        <dbReference type="EMBL" id="KAK1433398.1"/>
    </source>
</evidence>
<dbReference type="SUPFAM" id="SSF51182">
    <property type="entry name" value="RmlC-like cupins"/>
    <property type="match status" value="1"/>
</dbReference>
<protein>
    <recommendedName>
        <fullName evidence="1">(S)-ureidoglycine aminohydrolase cupin domain-containing protein</fullName>
    </recommendedName>
</protein>
<proteinExistence type="predicted"/>
<dbReference type="AlphaFoldDB" id="A0AAD8P4N9"/>
<dbReference type="PANTHER" id="PTHR33271:SF22">
    <property type="entry name" value="OS04G0445200 PROTEIN"/>
    <property type="match status" value="1"/>
</dbReference>